<keyword evidence="4" id="KW-0319">Glycerol metabolism</keyword>
<dbReference type="EC" id="3.1.4.46" evidence="2"/>
<keyword evidence="3" id="KW-0732">Signal</keyword>
<dbReference type="Gene3D" id="3.20.20.190">
    <property type="entry name" value="Phosphatidylinositol (PI) phosphodiesterase"/>
    <property type="match status" value="1"/>
</dbReference>
<sequence length="324" mass="35194">MGKPFIIGHRGASGERPEHTLAAYALAFDQGADFVEPDVVPTKDGHLVARHENEISGTTDVADHPEFAHRRTTRTIDGQTLTGWFTEDFTLAELSTLRARERLLQLRPANTAWKDEPIVTLDALIGYARERGRGVVAEIKHSSYFASIGLALEEKLVALFARHGWTRRTDPVWIESFEVANLKALRAASDLKLVQLLEEKGAPADGSAESYAAMATPAGLKAIAGYADAIGPAKALIVPRDADGRSLPPTRLVDDAHAAGLKVIPWTFRSENLFLPAELREGADPREHGRAADELRMFAAAGVDGLFTDFPGEAVTVFESSPRP</sequence>
<keyword evidence="5" id="KW-0378">Hydrolase</keyword>
<evidence type="ECO:0000259" key="7">
    <source>
        <dbReference type="PROSITE" id="PS51704"/>
    </source>
</evidence>
<dbReference type="RefSeq" id="WP_157028070.1">
    <property type="nucleotide sequence ID" value="NZ_WQMS01000016.1"/>
</dbReference>
<comment type="caution">
    <text evidence="8">The sequence shown here is derived from an EMBL/GenBank/DDBJ whole genome shotgun (WGS) entry which is preliminary data.</text>
</comment>
<accession>A0A6I4J4Y2</accession>
<organism evidence="8 9">
    <name type="scientific">Sphingomonas horti</name>
    <dbReference type="NCBI Taxonomy" id="2682842"/>
    <lineage>
        <taxon>Bacteria</taxon>
        <taxon>Pseudomonadati</taxon>
        <taxon>Pseudomonadota</taxon>
        <taxon>Alphaproteobacteria</taxon>
        <taxon>Sphingomonadales</taxon>
        <taxon>Sphingomonadaceae</taxon>
        <taxon>Sphingomonas</taxon>
    </lineage>
</organism>
<dbReference type="GO" id="GO:0006071">
    <property type="term" value="P:glycerol metabolic process"/>
    <property type="evidence" value="ECO:0007669"/>
    <property type="project" value="UniProtKB-KW"/>
</dbReference>
<dbReference type="Proteomes" id="UP000441389">
    <property type="component" value="Unassembled WGS sequence"/>
</dbReference>
<dbReference type="InterPro" id="IPR030395">
    <property type="entry name" value="GP_PDE_dom"/>
</dbReference>
<evidence type="ECO:0000313" key="9">
    <source>
        <dbReference type="Proteomes" id="UP000441389"/>
    </source>
</evidence>
<evidence type="ECO:0000256" key="3">
    <source>
        <dbReference type="ARBA" id="ARBA00022729"/>
    </source>
</evidence>
<dbReference type="PANTHER" id="PTHR43620:SF7">
    <property type="entry name" value="GLYCEROPHOSPHODIESTER PHOSPHODIESTERASE GDPD5-RELATED"/>
    <property type="match status" value="1"/>
</dbReference>
<comment type="similarity">
    <text evidence="1">Belongs to the glycerophosphoryl diester phosphodiesterase family.</text>
</comment>
<name>A0A6I4J4Y2_9SPHN</name>
<reference evidence="8 9" key="1">
    <citation type="submission" date="2019-12" db="EMBL/GenBank/DDBJ databases">
        <authorList>
            <person name="Huq M.A."/>
        </authorList>
    </citation>
    <scope>NUCLEOTIDE SEQUENCE [LARGE SCALE GENOMIC DNA]</scope>
    <source>
        <strain evidence="8 9">MAH-20</strain>
    </source>
</reference>
<dbReference type="InterPro" id="IPR017946">
    <property type="entry name" value="PLC-like_Pdiesterase_TIM-brl"/>
</dbReference>
<evidence type="ECO:0000256" key="2">
    <source>
        <dbReference type="ARBA" id="ARBA00012247"/>
    </source>
</evidence>
<evidence type="ECO:0000256" key="5">
    <source>
        <dbReference type="ARBA" id="ARBA00022801"/>
    </source>
</evidence>
<feature type="domain" description="GP-PDE" evidence="7">
    <location>
        <begin position="4"/>
        <end position="318"/>
    </location>
</feature>
<dbReference type="SUPFAM" id="SSF51695">
    <property type="entry name" value="PLC-like phosphodiesterases"/>
    <property type="match status" value="1"/>
</dbReference>
<evidence type="ECO:0000313" key="8">
    <source>
        <dbReference type="EMBL" id="MVO79148.1"/>
    </source>
</evidence>
<evidence type="ECO:0000256" key="4">
    <source>
        <dbReference type="ARBA" id="ARBA00022798"/>
    </source>
</evidence>
<protein>
    <recommendedName>
        <fullName evidence="2">glycerophosphodiester phosphodiesterase</fullName>
        <ecNumber evidence="2">3.1.4.46</ecNumber>
    </recommendedName>
</protein>
<proteinExistence type="inferred from homology"/>
<evidence type="ECO:0000256" key="1">
    <source>
        <dbReference type="ARBA" id="ARBA00007277"/>
    </source>
</evidence>
<evidence type="ECO:0000256" key="6">
    <source>
        <dbReference type="ARBA" id="ARBA00047512"/>
    </source>
</evidence>
<dbReference type="GO" id="GO:0008889">
    <property type="term" value="F:glycerophosphodiester phosphodiesterase activity"/>
    <property type="evidence" value="ECO:0007669"/>
    <property type="project" value="UniProtKB-EC"/>
</dbReference>
<comment type="catalytic activity">
    <reaction evidence="6">
        <text>a sn-glycero-3-phosphodiester + H2O = an alcohol + sn-glycerol 3-phosphate + H(+)</text>
        <dbReference type="Rhea" id="RHEA:12969"/>
        <dbReference type="ChEBI" id="CHEBI:15377"/>
        <dbReference type="ChEBI" id="CHEBI:15378"/>
        <dbReference type="ChEBI" id="CHEBI:30879"/>
        <dbReference type="ChEBI" id="CHEBI:57597"/>
        <dbReference type="ChEBI" id="CHEBI:83408"/>
        <dbReference type="EC" id="3.1.4.46"/>
    </reaction>
</comment>
<dbReference type="PROSITE" id="PS51704">
    <property type="entry name" value="GP_PDE"/>
    <property type="match status" value="1"/>
</dbReference>
<dbReference type="AlphaFoldDB" id="A0A6I4J4Y2"/>
<dbReference type="PANTHER" id="PTHR43620">
    <property type="entry name" value="GLYCEROPHOSPHORYL DIESTER PHOSPHODIESTERASE"/>
    <property type="match status" value="1"/>
</dbReference>
<dbReference type="GO" id="GO:0006629">
    <property type="term" value="P:lipid metabolic process"/>
    <property type="evidence" value="ECO:0007669"/>
    <property type="project" value="InterPro"/>
</dbReference>
<dbReference type="GO" id="GO:0042597">
    <property type="term" value="C:periplasmic space"/>
    <property type="evidence" value="ECO:0007669"/>
    <property type="project" value="TreeGrafter"/>
</dbReference>
<dbReference type="CDD" id="cd08602">
    <property type="entry name" value="GDPD_ScGlpQ1_like"/>
    <property type="match status" value="1"/>
</dbReference>
<gene>
    <name evidence="8" type="ORF">GON01_14535</name>
</gene>
<dbReference type="Pfam" id="PF03009">
    <property type="entry name" value="GDPD"/>
    <property type="match status" value="1"/>
</dbReference>
<keyword evidence="9" id="KW-1185">Reference proteome</keyword>
<dbReference type="EMBL" id="WQMS01000016">
    <property type="protein sequence ID" value="MVO79148.1"/>
    <property type="molecule type" value="Genomic_DNA"/>
</dbReference>